<accession>A0ABT3PXH6</accession>
<sequence length="223" mass="24760">MNLENKTALVTGASRGIGLAITKALLDNGVMVVGWSRTEPKDFHHEHFYHIKADLTQQESVEVAYQQTEELFGGQIHILINNAGLGYKGLMEEMPPEKWRYLFDLNVHGIFYVSRLVIPQMKTHEEGHIINISSGAGTNGIAGMSCYSATKHAVVGISRSLHQELRDFGIKVTCLSPGSVDTGFSDSNKNKLQPDELAESTIHILQCSQNFHYTDVQVRPLQP</sequence>
<evidence type="ECO:0000313" key="4">
    <source>
        <dbReference type="EMBL" id="MCW9712559.1"/>
    </source>
</evidence>
<dbReference type="PRINTS" id="PR00080">
    <property type="entry name" value="SDRFAMILY"/>
</dbReference>
<dbReference type="InterPro" id="IPR020904">
    <property type="entry name" value="Sc_DH/Rdtase_CS"/>
</dbReference>
<proteinExistence type="inferred from homology"/>
<reference evidence="4 5" key="1">
    <citation type="submission" date="2021-11" db="EMBL/GenBank/DDBJ databases">
        <title>Aliifidinibius sp. nov., a new bacterium isolated from saline soil.</title>
        <authorList>
            <person name="Galisteo C."/>
            <person name="De La Haba R."/>
            <person name="Sanchez-Porro C."/>
            <person name="Ventosa A."/>
        </authorList>
    </citation>
    <scope>NUCLEOTIDE SEQUENCE [LARGE SCALE GENOMIC DNA]</scope>
    <source>
        <strain evidence="4 5">KACC 190600</strain>
    </source>
</reference>
<dbReference type="RefSeq" id="WP_265788614.1">
    <property type="nucleotide sequence ID" value="NZ_BAABRS010000001.1"/>
</dbReference>
<dbReference type="InterPro" id="IPR051911">
    <property type="entry name" value="SDR_oxidoreductase"/>
</dbReference>
<dbReference type="EMBL" id="JAJNDC010000001">
    <property type="protein sequence ID" value="MCW9712559.1"/>
    <property type="molecule type" value="Genomic_DNA"/>
</dbReference>
<dbReference type="Pfam" id="PF00106">
    <property type="entry name" value="adh_short"/>
    <property type="match status" value="1"/>
</dbReference>
<dbReference type="PRINTS" id="PR00081">
    <property type="entry name" value="GDHRDH"/>
</dbReference>
<evidence type="ECO:0000256" key="1">
    <source>
        <dbReference type="ARBA" id="ARBA00006484"/>
    </source>
</evidence>
<keyword evidence="2" id="KW-0560">Oxidoreductase</keyword>
<evidence type="ECO:0000256" key="3">
    <source>
        <dbReference type="RuleBase" id="RU000363"/>
    </source>
</evidence>
<dbReference type="PANTHER" id="PTHR43976">
    <property type="entry name" value="SHORT CHAIN DEHYDROGENASE"/>
    <property type="match status" value="1"/>
</dbReference>
<dbReference type="SUPFAM" id="SSF51735">
    <property type="entry name" value="NAD(P)-binding Rossmann-fold domains"/>
    <property type="match status" value="1"/>
</dbReference>
<dbReference type="PROSITE" id="PS00061">
    <property type="entry name" value="ADH_SHORT"/>
    <property type="match status" value="1"/>
</dbReference>
<organism evidence="4 5">
    <name type="scientific">Fodinibius salicampi</name>
    <dbReference type="NCBI Taxonomy" id="1920655"/>
    <lineage>
        <taxon>Bacteria</taxon>
        <taxon>Pseudomonadati</taxon>
        <taxon>Balneolota</taxon>
        <taxon>Balneolia</taxon>
        <taxon>Balneolales</taxon>
        <taxon>Balneolaceae</taxon>
        <taxon>Fodinibius</taxon>
    </lineage>
</organism>
<protein>
    <submittedName>
        <fullName evidence="4">SDR family NAD(P)-dependent oxidoreductase</fullName>
    </submittedName>
</protein>
<evidence type="ECO:0000313" key="5">
    <source>
        <dbReference type="Proteomes" id="UP001207337"/>
    </source>
</evidence>
<comment type="similarity">
    <text evidence="1 3">Belongs to the short-chain dehydrogenases/reductases (SDR) family.</text>
</comment>
<dbReference type="InterPro" id="IPR002347">
    <property type="entry name" value="SDR_fam"/>
</dbReference>
<comment type="caution">
    <text evidence="4">The sequence shown here is derived from an EMBL/GenBank/DDBJ whole genome shotgun (WGS) entry which is preliminary data.</text>
</comment>
<dbReference type="PANTHER" id="PTHR43976:SF16">
    <property type="entry name" value="SHORT-CHAIN DEHYDROGENASE_REDUCTASE FAMILY PROTEIN"/>
    <property type="match status" value="1"/>
</dbReference>
<evidence type="ECO:0000256" key="2">
    <source>
        <dbReference type="ARBA" id="ARBA00023002"/>
    </source>
</evidence>
<dbReference type="InterPro" id="IPR036291">
    <property type="entry name" value="NAD(P)-bd_dom_sf"/>
</dbReference>
<gene>
    <name evidence="4" type="ORF">LQ318_06560</name>
</gene>
<dbReference type="Gene3D" id="3.40.50.720">
    <property type="entry name" value="NAD(P)-binding Rossmann-like Domain"/>
    <property type="match status" value="1"/>
</dbReference>
<dbReference type="Proteomes" id="UP001207337">
    <property type="component" value="Unassembled WGS sequence"/>
</dbReference>
<name>A0ABT3PXH6_9BACT</name>
<keyword evidence="5" id="KW-1185">Reference proteome</keyword>